<dbReference type="RefSeq" id="WP_307353245.1">
    <property type="nucleotide sequence ID" value="NZ_JAUSVS010000018.1"/>
</dbReference>
<comment type="caution">
    <text evidence="1">The sequence shown here is derived from an EMBL/GenBank/DDBJ whole genome shotgun (WGS) entry which is preliminary data.</text>
</comment>
<name>A0ABU0IY94_9CAUL</name>
<evidence type="ECO:0000313" key="1">
    <source>
        <dbReference type="EMBL" id="MDQ0466974.1"/>
    </source>
</evidence>
<evidence type="ECO:0000313" key="2">
    <source>
        <dbReference type="Proteomes" id="UP001228905"/>
    </source>
</evidence>
<protein>
    <submittedName>
        <fullName evidence="1">Uncharacterized protein</fullName>
    </submittedName>
</protein>
<sequence>MRLLLKTYLLRFVAKGQTIALQPVLCGTNAEALAEARRGLEQRPDCEAVDVLLGDTEIFHIGRAD</sequence>
<reference evidence="1 2" key="1">
    <citation type="submission" date="2023-07" db="EMBL/GenBank/DDBJ databases">
        <title>Genomic Encyclopedia of Type Strains, Phase IV (KMG-IV): sequencing the most valuable type-strain genomes for metagenomic binning, comparative biology and taxonomic classification.</title>
        <authorList>
            <person name="Goeker M."/>
        </authorList>
    </citation>
    <scope>NUCLEOTIDE SEQUENCE [LARGE SCALE GENOMIC DNA]</scope>
    <source>
        <strain evidence="1 2">DSM 18695</strain>
    </source>
</reference>
<gene>
    <name evidence="1" type="ORF">QO010_004771</name>
</gene>
<accession>A0ABU0IY94</accession>
<organism evidence="1 2">
    <name type="scientific">Caulobacter ginsengisoli</name>
    <dbReference type="NCBI Taxonomy" id="400775"/>
    <lineage>
        <taxon>Bacteria</taxon>
        <taxon>Pseudomonadati</taxon>
        <taxon>Pseudomonadota</taxon>
        <taxon>Alphaproteobacteria</taxon>
        <taxon>Caulobacterales</taxon>
        <taxon>Caulobacteraceae</taxon>
        <taxon>Caulobacter</taxon>
    </lineage>
</organism>
<dbReference type="EMBL" id="JAUSVS010000018">
    <property type="protein sequence ID" value="MDQ0466974.1"/>
    <property type="molecule type" value="Genomic_DNA"/>
</dbReference>
<dbReference type="Proteomes" id="UP001228905">
    <property type="component" value="Unassembled WGS sequence"/>
</dbReference>
<proteinExistence type="predicted"/>
<keyword evidence="2" id="KW-1185">Reference proteome</keyword>